<comment type="caution">
    <text evidence="2">The sequence shown here is derived from an EMBL/GenBank/DDBJ whole genome shotgun (WGS) entry which is preliminary data.</text>
</comment>
<sequence>MEGHTTITLVDLDGEPKAPKDVDRTVVNQCGYYVRENIPISYKLWKKVKSTNNAADVIPDTEKPPSSPYKPHPSEGVIPNSSPSWARSDSDGMVRVKLTAKLIDTLEEIAADECPRPQVENEEDISSMQASPSELMASEKPEPTLKFGSSKVTQRLIDFYITKGFSKAGQCRPPQDEDTPNP</sequence>
<organism evidence="2 3">
    <name type="scientific">Panicum miliaceum</name>
    <name type="common">Proso millet</name>
    <name type="synonym">Broomcorn millet</name>
    <dbReference type="NCBI Taxonomy" id="4540"/>
    <lineage>
        <taxon>Eukaryota</taxon>
        <taxon>Viridiplantae</taxon>
        <taxon>Streptophyta</taxon>
        <taxon>Embryophyta</taxon>
        <taxon>Tracheophyta</taxon>
        <taxon>Spermatophyta</taxon>
        <taxon>Magnoliopsida</taxon>
        <taxon>Liliopsida</taxon>
        <taxon>Poales</taxon>
        <taxon>Poaceae</taxon>
        <taxon>PACMAD clade</taxon>
        <taxon>Panicoideae</taxon>
        <taxon>Panicodae</taxon>
        <taxon>Paniceae</taxon>
        <taxon>Panicinae</taxon>
        <taxon>Panicum</taxon>
        <taxon>Panicum sect. Panicum</taxon>
    </lineage>
</organism>
<feature type="region of interest" description="Disordered" evidence="1">
    <location>
        <begin position="56"/>
        <end position="91"/>
    </location>
</feature>
<name>A0A3L6TGK9_PANMI</name>
<feature type="region of interest" description="Disordered" evidence="1">
    <location>
        <begin position="115"/>
        <end position="149"/>
    </location>
</feature>
<keyword evidence="3" id="KW-1185">Reference proteome</keyword>
<reference evidence="3" key="1">
    <citation type="journal article" date="2019" name="Nat. Commun.">
        <title>The genome of broomcorn millet.</title>
        <authorList>
            <person name="Zou C."/>
            <person name="Miki D."/>
            <person name="Li D."/>
            <person name="Tang Q."/>
            <person name="Xiao L."/>
            <person name="Rajput S."/>
            <person name="Deng P."/>
            <person name="Jia W."/>
            <person name="Huang R."/>
            <person name="Zhang M."/>
            <person name="Sun Y."/>
            <person name="Hu J."/>
            <person name="Fu X."/>
            <person name="Schnable P.S."/>
            <person name="Li F."/>
            <person name="Zhang H."/>
            <person name="Feng B."/>
            <person name="Zhu X."/>
            <person name="Liu R."/>
            <person name="Schnable J.C."/>
            <person name="Zhu J.-K."/>
            <person name="Zhang H."/>
        </authorList>
    </citation>
    <scope>NUCLEOTIDE SEQUENCE [LARGE SCALE GENOMIC DNA]</scope>
</reference>
<accession>A0A3L6TGK9</accession>
<evidence type="ECO:0000313" key="3">
    <source>
        <dbReference type="Proteomes" id="UP000275267"/>
    </source>
</evidence>
<gene>
    <name evidence="2" type="ORF">C2845_PM03G30310</name>
</gene>
<proteinExistence type="predicted"/>
<evidence type="ECO:0000313" key="2">
    <source>
        <dbReference type="EMBL" id="RLN35856.1"/>
    </source>
</evidence>
<dbReference type="Proteomes" id="UP000275267">
    <property type="component" value="Unassembled WGS sequence"/>
</dbReference>
<dbReference type="EMBL" id="PQIB02000002">
    <property type="protein sequence ID" value="RLN35856.1"/>
    <property type="molecule type" value="Genomic_DNA"/>
</dbReference>
<evidence type="ECO:0000256" key="1">
    <source>
        <dbReference type="SAM" id="MobiDB-lite"/>
    </source>
</evidence>
<dbReference type="AlphaFoldDB" id="A0A3L6TGK9"/>
<protein>
    <submittedName>
        <fullName evidence="2">Uncharacterized protein</fullName>
    </submittedName>
</protein>